<protein>
    <recommendedName>
        <fullName evidence="3">F-box domain-containing protein</fullName>
    </recommendedName>
</protein>
<dbReference type="Gene3D" id="3.80.10.10">
    <property type="entry name" value="Ribonuclease Inhibitor"/>
    <property type="match status" value="1"/>
</dbReference>
<proteinExistence type="predicted"/>
<reference evidence="1" key="1">
    <citation type="submission" date="2021-01" db="EMBL/GenBank/DDBJ databases">
        <authorList>
            <person name="Kaushik A."/>
        </authorList>
    </citation>
    <scope>NUCLEOTIDE SEQUENCE</scope>
    <source>
        <strain evidence="1">AG6-10EEA</strain>
    </source>
</reference>
<dbReference type="SUPFAM" id="SSF52047">
    <property type="entry name" value="RNI-like"/>
    <property type="match status" value="1"/>
</dbReference>
<organism evidence="1 2">
    <name type="scientific">Rhizoctonia solani</name>
    <dbReference type="NCBI Taxonomy" id="456999"/>
    <lineage>
        <taxon>Eukaryota</taxon>
        <taxon>Fungi</taxon>
        <taxon>Dikarya</taxon>
        <taxon>Basidiomycota</taxon>
        <taxon>Agaricomycotina</taxon>
        <taxon>Agaricomycetes</taxon>
        <taxon>Cantharellales</taxon>
        <taxon>Ceratobasidiaceae</taxon>
        <taxon>Rhizoctonia</taxon>
    </lineage>
</organism>
<dbReference type="EMBL" id="CAJMXA010000786">
    <property type="protein sequence ID" value="CAE6443021.1"/>
    <property type="molecule type" value="Genomic_DNA"/>
</dbReference>
<dbReference type="InterPro" id="IPR032675">
    <property type="entry name" value="LRR_dom_sf"/>
</dbReference>
<accession>A0A8H3AXP7</accession>
<gene>
    <name evidence="1" type="ORF">RDB_LOCUS38848</name>
</gene>
<comment type="caution">
    <text evidence="1">The sequence shown here is derived from an EMBL/GenBank/DDBJ whole genome shotgun (WGS) entry which is preliminary data.</text>
</comment>
<name>A0A8H3AXP7_9AGAM</name>
<evidence type="ECO:0008006" key="3">
    <source>
        <dbReference type="Google" id="ProtNLM"/>
    </source>
</evidence>
<evidence type="ECO:0000313" key="2">
    <source>
        <dbReference type="Proteomes" id="UP000663853"/>
    </source>
</evidence>
<feature type="non-terminal residue" evidence="1">
    <location>
        <position position="1"/>
    </location>
</feature>
<evidence type="ECO:0000313" key="1">
    <source>
        <dbReference type="EMBL" id="CAE6443021.1"/>
    </source>
</evidence>
<dbReference type="AlphaFoldDB" id="A0A8H3AXP7"/>
<sequence>HQERSEVSADSTVADGRFSYLREMSTQANVSQSGVVGPPIVRLPEDLLLRIFLLGKELEDAPLRGFRQYRSNRRRRFPTSIAQTCTRWRSLAINSPLLWNRIVITSPKSFDYASVFLERSSRATLIEIEVDTVQYAFAVGRDELAARGALFSASYFELRSMKDEPKLVKQILDFLTEKGADPSRWVELSFRVASLEPLYTVFEFLSSTNSRLDHLRELALVNYRGQGADYEKESHHEQSETFLFCSPPPVVHTIRVIGTDDHFLFAQKYISQFSNLTTLDLACIGMNVPSLRCIRSAIAHSPRLETLALNTKAVYTTPGFPAWNSLDEGLEKTKINLPHLRKLSFLDLGCADWGVNVLKMIDAPNLEIFALILSAPGATGRMDPIASYIAYGTTNVDGDSESKKLPPYRSIFPALKHLTLIACFADSLPVHALLRSLNTVTRVDWLVAIRTCNPPSFDSLFAIPGIWPNLEHLRIAGVPADQLIKTINLLIQVGAPLKTMKTLNWQTFNTNEQAQISQLCKRVGSWTGEVSYDDPDQD</sequence>
<dbReference type="Proteomes" id="UP000663853">
    <property type="component" value="Unassembled WGS sequence"/>
</dbReference>